<dbReference type="InterPro" id="IPR019591">
    <property type="entry name" value="Mrp/NBP35_ATP-bd"/>
</dbReference>
<dbReference type="InterPro" id="IPR034904">
    <property type="entry name" value="FSCA_dom_sf"/>
</dbReference>
<feature type="domain" description="MIP18 family-like" evidence="9">
    <location>
        <begin position="5"/>
        <end position="76"/>
    </location>
</feature>
<reference evidence="10 11" key="1">
    <citation type="submission" date="2019-02" db="EMBL/GenBank/DDBJ databases">
        <title>Deep-cultivation of Planctomycetes and their phenomic and genomic characterization uncovers novel biology.</title>
        <authorList>
            <person name="Wiegand S."/>
            <person name="Jogler M."/>
            <person name="Boedeker C."/>
            <person name="Pinto D."/>
            <person name="Vollmers J."/>
            <person name="Rivas-Marin E."/>
            <person name="Kohn T."/>
            <person name="Peeters S.H."/>
            <person name="Heuer A."/>
            <person name="Rast P."/>
            <person name="Oberbeckmann S."/>
            <person name="Bunk B."/>
            <person name="Jeske O."/>
            <person name="Meyerdierks A."/>
            <person name="Storesund J.E."/>
            <person name="Kallscheuer N."/>
            <person name="Luecker S."/>
            <person name="Lage O.M."/>
            <person name="Pohl T."/>
            <person name="Merkel B.J."/>
            <person name="Hornburger P."/>
            <person name="Mueller R.-W."/>
            <person name="Bruemmer F."/>
            <person name="Labrenz M."/>
            <person name="Spormann A.M."/>
            <person name="Op den Camp H."/>
            <person name="Overmann J."/>
            <person name="Amann R."/>
            <person name="Jetten M.S.M."/>
            <person name="Mascher T."/>
            <person name="Medema M.H."/>
            <person name="Devos D.P."/>
            <person name="Kaster A.-K."/>
            <person name="Ovreas L."/>
            <person name="Rohde M."/>
            <person name="Galperin M.Y."/>
            <person name="Jogler C."/>
        </authorList>
    </citation>
    <scope>NUCLEOTIDE SEQUENCE [LARGE SCALE GENOMIC DNA]</scope>
    <source>
        <strain evidence="10 11">Pla133</strain>
    </source>
</reference>
<dbReference type="Pfam" id="PF10609">
    <property type="entry name" value="ParA"/>
    <property type="match status" value="2"/>
</dbReference>
<dbReference type="GO" id="GO:0051539">
    <property type="term" value="F:4 iron, 4 sulfur cluster binding"/>
    <property type="evidence" value="ECO:0007669"/>
    <property type="project" value="TreeGrafter"/>
</dbReference>
<name>A0A518BHR7_9BACT</name>
<dbReference type="InterPro" id="IPR000808">
    <property type="entry name" value="Mrp-like_CS"/>
</dbReference>
<dbReference type="Gene3D" id="3.40.50.300">
    <property type="entry name" value="P-loop containing nucleotide triphosphate hydrolases"/>
    <property type="match status" value="1"/>
</dbReference>
<dbReference type="CDD" id="cd02037">
    <property type="entry name" value="Mrp_NBP35"/>
    <property type="match status" value="1"/>
</dbReference>
<evidence type="ECO:0000313" key="10">
    <source>
        <dbReference type="EMBL" id="QDU66505.1"/>
    </source>
</evidence>
<evidence type="ECO:0000256" key="4">
    <source>
        <dbReference type="ARBA" id="ARBA00022741"/>
    </source>
</evidence>
<organism evidence="10 11">
    <name type="scientific">Engelhardtia mirabilis</name>
    <dbReference type="NCBI Taxonomy" id="2528011"/>
    <lineage>
        <taxon>Bacteria</taxon>
        <taxon>Pseudomonadati</taxon>
        <taxon>Planctomycetota</taxon>
        <taxon>Planctomycetia</taxon>
        <taxon>Planctomycetia incertae sedis</taxon>
        <taxon>Engelhardtia</taxon>
    </lineage>
</organism>
<evidence type="ECO:0000256" key="7">
    <source>
        <dbReference type="ARBA" id="ARBA00023014"/>
    </source>
</evidence>
<keyword evidence="11" id="KW-1185">Reference proteome</keyword>
<dbReference type="AlphaFoldDB" id="A0A518BHR7"/>
<dbReference type="PROSITE" id="PS01215">
    <property type="entry name" value="MRP"/>
    <property type="match status" value="1"/>
</dbReference>
<keyword evidence="6 8" id="KW-0408">Iron</keyword>
<evidence type="ECO:0000259" key="9">
    <source>
        <dbReference type="Pfam" id="PF01883"/>
    </source>
</evidence>
<evidence type="ECO:0000256" key="2">
    <source>
        <dbReference type="ARBA" id="ARBA00008205"/>
    </source>
</evidence>
<dbReference type="Proteomes" id="UP000316921">
    <property type="component" value="Chromosome"/>
</dbReference>
<dbReference type="InterPro" id="IPR027417">
    <property type="entry name" value="P-loop_NTPase"/>
</dbReference>
<dbReference type="PANTHER" id="PTHR42961:SF2">
    <property type="entry name" value="IRON-SULFUR PROTEIN NUBPL"/>
    <property type="match status" value="1"/>
</dbReference>
<keyword evidence="8" id="KW-0378">Hydrolase</keyword>
<keyword evidence="3 8" id="KW-0479">Metal-binding</keyword>
<dbReference type="SUPFAM" id="SSF52540">
    <property type="entry name" value="P-loop containing nucleoside triphosphate hydrolases"/>
    <property type="match status" value="1"/>
</dbReference>
<dbReference type="InterPro" id="IPR033756">
    <property type="entry name" value="YlxH/NBP35"/>
</dbReference>
<dbReference type="HAMAP" id="MF_02040">
    <property type="entry name" value="Mrp_NBP35"/>
    <property type="match status" value="1"/>
</dbReference>
<keyword evidence="7 8" id="KW-0411">Iron-sulfur</keyword>
<accession>A0A518BHR7</accession>
<dbReference type="Pfam" id="PF01883">
    <property type="entry name" value="FeS_assembly_P"/>
    <property type="match status" value="1"/>
</dbReference>
<protein>
    <recommendedName>
        <fullName evidence="8">Iron-sulfur cluster carrier protein</fullName>
    </recommendedName>
</protein>
<comment type="similarity">
    <text evidence="8">Belongs to the Mrp/NBP35 ATP-binding proteins family.</text>
</comment>
<evidence type="ECO:0000256" key="5">
    <source>
        <dbReference type="ARBA" id="ARBA00022840"/>
    </source>
</evidence>
<evidence type="ECO:0000313" key="11">
    <source>
        <dbReference type="Proteomes" id="UP000316921"/>
    </source>
</evidence>
<dbReference type="RefSeq" id="WP_145064335.1">
    <property type="nucleotide sequence ID" value="NZ_CP036287.1"/>
</dbReference>
<evidence type="ECO:0000256" key="8">
    <source>
        <dbReference type="HAMAP-Rule" id="MF_02040"/>
    </source>
</evidence>
<comment type="similarity">
    <text evidence="2">In the C-terminal section; belongs to the Mrp/NBP35 ATP-binding proteins family.</text>
</comment>
<dbReference type="GO" id="GO:0016226">
    <property type="term" value="P:iron-sulfur cluster assembly"/>
    <property type="evidence" value="ECO:0007669"/>
    <property type="project" value="InterPro"/>
</dbReference>
<comment type="subunit">
    <text evidence="8">Homodimer.</text>
</comment>
<comment type="similarity">
    <text evidence="1">In the N-terminal section; belongs to the MIP18 family.</text>
</comment>
<dbReference type="GO" id="GO:0046872">
    <property type="term" value="F:metal ion binding"/>
    <property type="evidence" value="ECO:0007669"/>
    <property type="project" value="UniProtKB-KW"/>
</dbReference>
<dbReference type="InterPro" id="IPR044304">
    <property type="entry name" value="NUBPL-like"/>
</dbReference>
<evidence type="ECO:0000256" key="3">
    <source>
        <dbReference type="ARBA" id="ARBA00022723"/>
    </source>
</evidence>
<dbReference type="GO" id="GO:0005524">
    <property type="term" value="F:ATP binding"/>
    <property type="evidence" value="ECO:0007669"/>
    <property type="project" value="UniProtKB-UniRule"/>
</dbReference>
<evidence type="ECO:0000256" key="1">
    <source>
        <dbReference type="ARBA" id="ARBA00007352"/>
    </source>
</evidence>
<gene>
    <name evidence="10" type="primary">ylxH_1</name>
    <name evidence="10" type="ORF">Pla133_15790</name>
</gene>
<dbReference type="EMBL" id="CP036287">
    <property type="protein sequence ID" value="QDU66505.1"/>
    <property type="molecule type" value="Genomic_DNA"/>
</dbReference>
<dbReference type="KEGG" id="pbap:Pla133_15790"/>
<evidence type="ECO:0000256" key="6">
    <source>
        <dbReference type="ARBA" id="ARBA00023004"/>
    </source>
</evidence>
<dbReference type="GO" id="GO:0140663">
    <property type="term" value="F:ATP-dependent FeS chaperone activity"/>
    <property type="evidence" value="ECO:0007669"/>
    <property type="project" value="InterPro"/>
</dbReference>
<feature type="binding site" evidence="8">
    <location>
        <begin position="104"/>
        <end position="111"/>
    </location>
    <ligand>
        <name>ATP</name>
        <dbReference type="ChEBI" id="CHEBI:30616"/>
    </ligand>
</feature>
<dbReference type="FunFam" id="3.40.50.300:FF:001278">
    <property type="entry name" value="Iron-sulfur cluster carrier protein"/>
    <property type="match status" value="1"/>
</dbReference>
<dbReference type="PANTHER" id="PTHR42961">
    <property type="entry name" value="IRON-SULFUR PROTEIN NUBPL"/>
    <property type="match status" value="1"/>
</dbReference>
<proteinExistence type="inferred from homology"/>
<dbReference type="GO" id="GO:0016887">
    <property type="term" value="F:ATP hydrolysis activity"/>
    <property type="evidence" value="ECO:0007669"/>
    <property type="project" value="UniProtKB-UniRule"/>
</dbReference>
<sequence length="382" mass="40245">MTATKDQILAELAKIIDPDLGRDIVSLGFITKVAECDGIVGVTINLTTPACPVKDQMKAKAEDLIRALPGVKQVNVEMTAEVRGQKETRPIAPEVKHIIAVSSGKGGVGKSTATINLAVALAQTGAKVGIVDCDVYGPDVPMMMGLKGEPQTTPDRKLIPKERHGVKTMSIGYLLADEKPVVWRGPMVHKLIEQFLSDVEWGQLDYLLVDMPPGTGDAQLSLAQIVPLTGAVLVTTPQAVSTFDVGKAIGMFAQVGVEILGIVENMAGYAVEGRIEGAGAGQKVSIRTGLGNLEVATDAEGIFRTVVDVFGSGGAQALADKHGFPVLGRIPLNPIVRLGGDGGDPVIIADPDALEARIFREIAGKLAQRVAVREFSELPILQ</sequence>
<keyword evidence="5 8" id="KW-0067">ATP-binding</keyword>
<comment type="function">
    <text evidence="8">Binds and transfers iron-sulfur (Fe-S) clusters to target apoproteins. Can hydrolyze ATP.</text>
</comment>
<dbReference type="Gene3D" id="3.30.300.130">
    <property type="entry name" value="Fe-S cluster assembly (FSCA)"/>
    <property type="match status" value="1"/>
</dbReference>
<dbReference type="InterPro" id="IPR002744">
    <property type="entry name" value="MIP18-like"/>
</dbReference>
<keyword evidence="4 8" id="KW-0547">Nucleotide-binding</keyword>
<dbReference type="SUPFAM" id="SSF117916">
    <property type="entry name" value="Fe-S cluster assembly (FSCA) domain-like"/>
    <property type="match status" value="1"/>
</dbReference>